<evidence type="ECO:0000259" key="14">
    <source>
        <dbReference type="Pfam" id="PF02163"/>
    </source>
</evidence>
<keyword evidence="16" id="KW-1185">Reference proteome</keyword>
<keyword evidence="10 13" id="KW-1133">Transmembrane helix</keyword>
<dbReference type="CDD" id="cd06158">
    <property type="entry name" value="S2P-M50_like_1"/>
    <property type="match status" value="1"/>
</dbReference>
<dbReference type="InterPro" id="IPR008915">
    <property type="entry name" value="Peptidase_M50"/>
</dbReference>
<evidence type="ECO:0000256" key="7">
    <source>
        <dbReference type="ARBA" id="ARBA00022723"/>
    </source>
</evidence>
<protein>
    <submittedName>
        <fullName evidence="15">Membrane metalloprotease</fullName>
    </submittedName>
</protein>
<evidence type="ECO:0000256" key="8">
    <source>
        <dbReference type="ARBA" id="ARBA00022801"/>
    </source>
</evidence>
<reference evidence="15 16" key="1">
    <citation type="submission" date="2016-06" db="EMBL/GenBank/DDBJ databases">
        <title>Respiratory ammonification of nitrate coupled to the oxidation of elemental sulfur in deep-sea autotrophic thermophilic bacteria.</title>
        <authorList>
            <person name="Slobodkina G.B."/>
            <person name="Mardanov A.V."/>
            <person name="Ravin N.V."/>
            <person name="Frolova A.A."/>
            <person name="Viryasiv M.B."/>
            <person name="Chernyh N.A."/>
            <person name="Bonch-Osmolovskaya E.A."/>
            <person name="Slobodkin A.I."/>
        </authorList>
    </citation>
    <scope>NUCLEOTIDE SEQUENCE [LARGE SCALE GENOMIC DNA]</scope>
    <source>
        <strain evidence="15 16">S69</strain>
    </source>
</reference>
<evidence type="ECO:0000256" key="3">
    <source>
        <dbReference type="ARBA" id="ARBA00007931"/>
    </source>
</evidence>
<feature type="transmembrane region" description="Helical" evidence="13">
    <location>
        <begin position="6"/>
        <end position="33"/>
    </location>
</feature>
<comment type="subcellular location">
    <subcellularLocation>
        <location evidence="2">Cell membrane</location>
        <topology evidence="2">Multi-pass membrane protein</topology>
    </subcellularLocation>
</comment>
<evidence type="ECO:0000256" key="9">
    <source>
        <dbReference type="ARBA" id="ARBA00022833"/>
    </source>
</evidence>
<dbReference type="EMBL" id="MAGO01000003">
    <property type="protein sequence ID" value="OCC15806.1"/>
    <property type="molecule type" value="Genomic_DNA"/>
</dbReference>
<dbReference type="AlphaFoldDB" id="A0A1B9F7A9"/>
<feature type="transmembrane region" description="Helical" evidence="13">
    <location>
        <begin position="89"/>
        <end position="110"/>
    </location>
</feature>
<keyword evidence="5 15" id="KW-0645">Protease</keyword>
<keyword evidence="4" id="KW-1003">Cell membrane</keyword>
<feature type="transmembrane region" description="Helical" evidence="13">
    <location>
        <begin position="130"/>
        <end position="151"/>
    </location>
</feature>
<evidence type="ECO:0000256" key="10">
    <source>
        <dbReference type="ARBA" id="ARBA00022989"/>
    </source>
</evidence>
<evidence type="ECO:0000256" key="12">
    <source>
        <dbReference type="ARBA" id="ARBA00023136"/>
    </source>
</evidence>
<keyword evidence="7" id="KW-0479">Metal-binding</keyword>
<dbReference type="GO" id="GO:0005886">
    <property type="term" value="C:plasma membrane"/>
    <property type="evidence" value="ECO:0007669"/>
    <property type="project" value="UniProtKB-SubCell"/>
</dbReference>
<dbReference type="PANTHER" id="PTHR35864">
    <property type="entry name" value="ZINC METALLOPROTEASE MJ0611-RELATED"/>
    <property type="match status" value="1"/>
</dbReference>
<dbReference type="STRING" id="1156395.DBT_0731"/>
<evidence type="ECO:0000256" key="2">
    <source>
        <dbReference type="ARBA" id="ARBA00004651"/>
    </source>
</evidence>
<keyword evidence="11 15" id="KW-0482">Metalloprotease</keyword>
<dbReference type="RefSeq" id="WP_067616465.1">
    <property type="nucleotide sequence ID" value="NZ_MAGO01000003.1"/>
</dbReference>
<evidence type="ECO:0000256" key="5">
    <source>
        <dbReference type="ARBA" id="ARBA00022670"/>
    </source>
</evidence>
<accession>A0A1B9F7A9</accession>
<dbReference type="OrthoDB" id="9800627at2"/>
<feature type="domain" description="Peptidase M50" evidence="14">
    <location>
        <begin position="134"/>
        <end position="165"/>
    </location>
</feature>
<keyword evidence="8" id="KW-0378">Hydrolase</keyword>
<keyword evidence="6 13" id="KW-0812">Transmembrane</keyword>
<evidence type="ECO:0000256" key="11">
    <source>
        <dbReference type="ARBA" id="ARBA00023049"/>
    </source>
</evidence>
<name>A0A1B9F7A9_9BACT</name>
<feature type="transmembrane region" description="Helical" evidence="13">
    <location>
        <begin position="180"/>
        <end position="204"/>
    </location>
</feature>
<evidence type="ECO:0000313" key="15">
    <source>
        <dbReference type="EMBL" id="OCC15806.1"/>
    </source>
</evidence>
<evidence type="ECO:0000313" key="16">
    <source>
        <dbReference type="Proteomes" id="UP000093080"/>
    </source>
</evidence>
<sequence length="210" mass="23246">MDISHAILRLIVLVPPILFAVTIHEVAHGWVAWRLGDQTAKAMGRLSLNPFKHLDPFGTLVFFLTQTIGWAKPVPVNPINMRNPQKDMIWVSLAGPASNILVAALSAFLIKHGLRPLSVLLPDFILTPLALMIVLSVQLNIGLAVFNLIPIPPLDGSKILMGILPRELAIKYASFERWGFILLLILVFTGVTGRIIVPLVFYLYNLFMGI</sequence>
<evidence type="ECO:0000256" key="6">
    <source>
        <dbReference type="ARBA" id="ARBA00022692"/>
    </source>
</evidence>
<keyword evidence="9" id="KW-0862">Zinc</keyword>
<evidence type="ECO:0000256" key="4">
    <source>
        <dbReference type="ARBA" id="ARBA00022475"/>
    </source>
</evidence>
<comment type="cofactor">
    <cofactor evidence="1">
        <name>Zn(2+)</name>
        <dbReference type="ChEBI" id="CHEBI:29105"/>
    </cofactor>
</comment>
<dbReference type="GO" id="GO:0008237">
    <property type="term" value="F:metallopeptidase activity"/>
    <property type="evidence" value="ECO:0007669"/>
    <property type="project" value="UniProtKB-KW"/>
</dbReference>
<dbReference type="InterPro" id="IPR052348">
    <property type="entry name" value="Metallopeptidase_M50B"/>
</dbReference>
<dbReference type="InterPro" id="IPR044537">
    <property type="entry name" value="Rip2-like"/>
</dbReference>
<gene>
    <name evidence="15" type="ORF">DBT_0731</name>
</gene>
<dbReference type="PANTHER" id="PTHR35864:SF1">
    <property type="entry name" value="ZINC METALLOPROTEASE YWHC-RELATED"/>
    <property type="match status" value="1"/>
</dbReference>
<proteinExistence type="inferred from homology"/>
<comment type="caution">
    <text evidence="15">The sequence shown here is derived from an EMBL/GenBank/DDBJ whole genome shotgun (WGS) entry which is preliminary data.</text>
</comment>
<comment type="similarity">
    <text evidence="3">Belongs to the peptidase M50B family.</text>
</comment>
<dbReference type="GO" id="GO:0046872">
    <property type="term" value="F:metal ion binding"/>
    <property type="evidence" value="ECO:0007669"/>
    <property type="project" value="UniProtKB-KW"/>
</dbReference>
<keyword evidence="12 13" id="KW-0472">Membrane</keyword>
<evidence type="ECO:0000256" key="1">
    <source>
        <dbReference type="ARBA" id="ARBA00001947"/>
    </source>
</evidence>
<dbReference type="Pfam" id="PF02163">
    <property type="entry name" value="Peptidase_M50"/>
    <property type="match status" value="1"/>
</dbReference>
<organism evidence="15 16">
    <name type="scientific">Dissulfuribacter thermophilus</name>
    <dbReference type="NCBI Taxonomy" id="1156395"/>
    <lineage>
        <taxon>Bacteria</taxon>
        <taxon>Pseudomonadati</taxon>
        <taxon>Thermodesulfobacteriota</taxon>
        <taxon>Dissulfuribacteria</taxon>
        <taxon>Dissulfuribacterales</taxon>
        <taxon>Dissulfuribacteraceae</taxon>
        <taxon>Dissulfuribacter</taxon>
    </lineage>
</organism>
<evidence type="ECO:0000256" key="13">
    <source>
        <dbReference type="SAM" id="Phobius"/>
    </source>
</evidence>
<dbReference type="PATRIC" id="fig|1156395.6.peg.741"/>
<dbReference type="GO" id="GO:0006508">
    <property type="term" value="P:proteolysis"/>
    <property type="evidence" value="ECO:0007669"/>
    <property type="project" value="UniProtKB-KW"/>
</dbReference>
<dbReference type="Proteomes" id="UP000093080">
    <property type="component" value="Unassembled WGS sequence"/>
</dbReference>